<dbReference type="GO" id="GO:0046103">
    <property type="term" value="P:inosine biosynthetic process"/>
    <property type="evidence" value="ECO:0007669"/>
    <property type="project" value="TreeGrafter"/>
</dbReference>
<name>A0A6P8XJD3_DROAB</name>
<comment type="subcellular location">
    <subcellularLocation>
        <location evidence="2">Secreted</location>
    </subcellularLocation>
</comment>
<keyword evidence="7" id="KW-0479">Metal-binding</keyword>
<evidence type="ECO:0000256" key="9">
    <source>
        <dbReference type="ARBA" id="ARBA00022801"/>
    </source>
</evidence>
<dbReference type="Proteomes" id="UP000515160">
    <property type="component" value="Chromosome 3"/>
</dbReference>
<dbReference type="GO" id="GO:0046872">
    <property type="term" value="F:metal ion binding"/>
    <property type="evidence" value="ECO:0007669"/>
    <property type="project" value="UniProtKB-KW"/>
</dbReference>
<evidence type="ECO:0000256" key="11">
    <source>
        <dbReference type="SAM" id="SignalP"/>
    </source>
</evidence>
<dbReference type="Gene3D" id="3.20.20.140">
    <property type="entry name" value="Metal-dependent hydrolases"/>
    <property type="match status" value="1"/>
</dbReference>
<dbReference type="PANTHER" id="PTHR11409">
    <property type="entry name" value="ADENOSINE DEAMINASE"/>
    <property type="match status" value="1"/>
</dbReference>
<dbReference type="FunFam" id="3.20.20.140:FF:000017">
    <property type="entry name" value="Adenosine deaminase 2"/>
    <property type="match status" value="1"/>
</dbReference>
<comment type="similarity">
    <text evidence="3">Belongs to the metallo-dependent hydrolases superfamily. Adenosine and AMP deaminases family. ADGF subfamily.</text>
</comment>
<evidence type="ECO:0000313" key="17">
    <source>
        <dbReference type="RefSeq" id="XP_034111476.1"/>
    </source>
</evidence>
<evidence type="ECO:0000259" key="13">
    <source>
        <dbReference type="Pfam" id="PF08451"/>
    </source>
</evidence>
<protein>
    <recommendedName>
        <fullName evidence="5">Adenosine deaminase</fullName>
        <ecNumber evidence="4">3.5.4.4</ecNumber>
    </recommendedName>
</protein>
<dbReference type="SUPFAM" id="SSF51556">
    <property type="entry name" value="Metallo-dependent hydrolases"/>
    <property type="match status" value="1"/>
</dbReference>
<dbReference type="EC" id="3.5.4.4" evidence="4"/>
<dbReference type="Pfam" id="PF00962">
    <property type="entry name" value="A_deaminase"/>
    <property type="match status" value="1"/>
</dbReference>
<evidence type="ECO:0000256" key="3">
    <source>
        <dbReference type="ARBA" id="ARBA00006083"/>
    </source>
</evidence>
<dbReference type="InterPro" id="IPR032466">
    <property type="entry name" value="Metal_Hydrolase"/>
</dbReference>
<reference evidence="15 16" key="1">
    <citation type="submission" date="2025-04" db="UniProtKB">
        <authorList>
            <consortium name="RefSeq"/>
        </authorList>
    </citation>
    <scope>IDENTIFICATION</scope>
    <source>
        <strain evidence="15 16">15112-1751.03</strain>
        <tissue evidence="15 16">Whole Adult</tissue>
    </source>
</reference>
<dbReference type="GO" id="GO:0004000">
    <property type="term" value="F:adenosine deaminase activity"/>
    <property type="evidence" value="ECO:0007669"/>
    <property type="project" value="InterPro"/>
</dbReference>
<feature type="domain" description="Adenosine/AMP deaminase N-terminal" evidence="13">
    <location>
        <begin position="44"/>
        <end position="131"/>
    </location>
</feature>
<evidence type="ECO:0000256" key="6">
    <source>
        <dbReference type="ARBA" id="ARBA00022525"/>
    </source>
</evidence>
<dbReference type="GeneID" id="117572628"/>
<dbReference type="GO" id="GO:0006154">
    <property type="term" value="P:adenosine catabolic process"/>
    <property type="evidence" value="ECO:0007669"/>
    <property type="project" value="InterPro"/>
</dbReference>
<keyword evidence="9" id="KW-0378">Hydrolase</keyword>
<evidence type="ECO:0000256" key="10">
    <source>
        <dbReference type="ARBA" id="ARBA00047764"/>
    </source>
</evidence>
<dbReference type="InterPro" id="IPR001365">
    <property type="entry name" value="A_deaminase_dom"/>
</dbReference>
<evidence type="ECO:0000256" key="2">
    <source>
        <dbReference type="ARBA" id="ARBA00004613"/>
    </source>
</evidence>
<accession>A0A6P8XJD3</accession>
<organism evidence="14 16">
    <name type="scientific">Drosophila albomicans</name>
    <name type="common">Fruit fly</name>
    <dbReference type="NCBI Taxonomy" id="7291"/>
    <lineage>
        <taxon>Eukaryota</taxon>
        <taxon>Metazoa</taxon>
        <taxon>Ecdysozoa</taxon>
        <taxon>Arthropoda</taxon>
        <taxon>Hexapoda</taxon>
        <taxon>Insecta</taxon>
        <taxon>Pterygota</taxon>
        <taxon>Neoptera</taxon>
        <taxon>Endopterygota</taxon>
        <taxon>Diptera</taxon>
        <taxon>Brachycera</taxon>
        <taxon>Muscomorpha</taxon>
        <taxon>Ephydroidea</taxon>
        <taxon>Drosophilidae</taxon>
        <taxon>Drosophila</taxon>
    </lineage>
</organism>
<keyword evidence="14" id="KW-1185">Reference proteome</keyword>
<dbReference type="RefSeq" id="XP_034111475.1">
    <property type="nucleotide sequence ID" value="XM_034255584.2"/>
</dbReference>
<dbReference type="PANTHER" id="PTHR11409:SF39">
    <property type="entry name" value="ADENOSINE DEAMINASE 2"/>
    <property type="match status" value="1"/>
</dbReference>
<feature type="chain" id="PRO_5044654711" description="Adenosine deaminase" evidence="11">
    <location>
        <begin position="23"/>
        <end position="557"/>
    </location>
</feature>
<proteinExistence type="inferred from homology"/>
<evidence type="ECO:0000256" key="7">
    <source>
        <dbReference type="ARBA" id="ARBA00022723"/>
    </source>
</evidence>
<keyword evidence="6" id="KW-0964">Secreted</keyword>
<keyword evidence="8 11" id="KW-0732">Signal</keyword>
<feature type="domain" description="Adenosine deaminase" evidence="12">
    <location>
        <begin position="220"/>
        <end position="523"/>
    </location>
</feature>
<evidence type="ECO:0000313" key="16">
    <source>
        <dbReference type="RefSeq" id="XP_034111475.1"/>
    </source>
</evidence>
<dbReference type="Pfam" id="PF08451">
    <property type="entry name" value="A_deaminase_N"/>
    <property type="match status" value="1"/>
</dbReference>
<comment type="catalytic activity">
    <reaction evidence="10">
        <text>adenosine + H2O + H(+) = inosine + NH4(+)</text>
        <dbReference type="Rhea" id="RHEA:24408"/>
        <dbReference type="ChEBI" id="CHEBI:15377"/>
        <dbReference type="ChEBI" id="CHEBI:15378"/>
        <dbReference type="ChEBI" id="CHEBI:16335"/>
        <dbReference type="ChEBI" id="CHEBI:17596"/>
        <dbReference type="ChEBI" id="CHEBI:28938"/>
        <dbReference type="EC" id="3.5.4.4"/>
    </reaction>
</comment>
<gene>
    <name evidence="15 16 17" type="primary">LOC117572628</name>
</gene>
<evidence type="ECO:0000256" key="1">
    <source>
        <dbReference type="ARBA" id="ARBA00001947"/>
    </source>
</evidence>
<comment type="cofactor">
    <cofactor evidence="1">
        <name>Zn(2+)</name>
        <dbReference type="ChEBI" id="CHEBI:29105"/>
    </cofactor>
</comment>
<evidence type="ECO:0000256" key="5">
    <source>
        <dbReference type="ARBA" id="ARBA00018099"/>
    </source>
</evidence>
<dbReference type="InterPro" id="IPR013659">
    <property type="entry name" value="A_deaminase_N"/>
</dbReference>
<dbReference type="InterPro" id="IPR006330">
    <property type="entry name" value="Ado/ade_deaminase"/>
</dbReference>
<sequence length="557" mass="62796">MQQRYNLIALLSLCLCLGLAESRTRPKALPITKYVYTTGSSSHVESLLGTSRPSPEAYKTVRNAFAHYEESRSLGYDLELDSREVQANETIMKAKINEYAEGEITPHLFNPSQHIFKVLDAINKTELFQLLRHMPKGAVLHAHDTALASTKVLIELTYKADLWICQQTGDLSAEAMRFAKEKPAALTDAGQNCDWSLLSDVRRERGAEAVDEYLAERLTLYPTTDFLDNNDAWTKFMKIFALLDGLLMYAPVWGEYYYKALEEFLADGVQYLEFRTLLPTLYDLEGTVYTPLDTVRIYVETLNDFMSKSENSAFIGSRMIYAPLRNTDTEGMLGYINTLKEIKEKYPDFLAGFDLVGQEELGKPLNVFIDQLLQVPDDIDFYFHAGETNWFGSTTDENLIDALLLGTKRIGHGFGLVKHPVVLDLVKKLNVAIEVSPVSNQVLQLVSDFRNHPCAQFFADGYPVVISSDDPSFWKATPLSHDFYIAFLGIASQHADLRLLKKLALNSIQYSSLSADAKYDALSKWQMKWDEFLDYVNNVSPNGATSYSSHGQSIIGT</sequence>
<dbReference type="CDD" id="cd01321">
    <property type="entry name" value="ADGF"/>
    <property type="match status" value="1"/>
</dbReference>
<dbReference type="RefSeq" id="XP_034111476.1">
    <property type="nucleotide sequence ID" value="XM_034255585.2"/>
</dbReference>
<dbReference type="AlphaFoldDB" id="A0A6P8XJD3"/>
<dbReference type="NCBIfam" id="TIGR01431">
    <property type="entry name" value="adm_rel"/>
    <property type="match status" value="1"/>
</dbReference>
<evidence type="ECO:0000259" key="12">
    <source>
        <dbReference type="Pfam" id="PF00962"/>
    </source>
</evidence>
<evidence type="ECO:0000256" key="8">
    <source>
        <dbReference type="ARBA" id="ARBA00022729"/>
    </source>
</evidence>
<dbReference type="InterPro" id="IPR006331">
    <property type="entry name" value="ADGF"/>
</dbReference>
<feature type="signal peptide" evidence="11">
    <location>
        <begin position="1"/>
        <end position="22"/>
    </location>
</feature>
<evidence type="ECO:0000313" key="15">
    <source>
        <dbReference type="RefSeq" id="XP_034111474.1"/>
    </source>
</evidence>
<dbReference type="RefSeq" id="XP_034111474.1">
    <property type="nucleotide sequence ID" value="XM_034255583.2"/>
</dbReference>
<dbReference type="CTD" id="39976"/>
<dbReference type="GO" id="GO:0005615">
    <property type="term" value="C:extracellular space"/>
    <property type="evidence" value="ECO:0007669"/>
    <property type="project" value="InterPro"/>
</dbReference>
<dbReference type="OrthoDB" id="7202371at2759"/>
<evidence type="ECO:0000313" key="14">
    <source>
        <dbReference type="Proteomes" id="UP000515160"/>
    </source>
</evidence>
<evidence type="ECO:0000256" key="4">
    <source>
        <dbReference type="ARBA" id="ARBA00012784"/>
    </source>
</evidence>